<keyword evidence="1" id="KW-0812">Transmembrane</keyword>
<protein>
    <submittedName>
        <fullName evidence="2">Uncharacterized protein</fullName>
    </submittedName>
</protein>
<dbReference type="RefSeq" id="WP_206655115.1">
    <property type="nucleotide sequence ID" value="NZ_CP071182.1"/>
</dbReference>
<proteinExistence type="predicted"/>
<name>A0A9X7VV99_9BACL</name>
<reference evidence="2 3" key="1">
    <citation type="submission" date="2021-02" db="EMBL/GenBank/DDBJ databases">
        <title>Alicyclobacillus curvatus sp. nov. and Alicyclobacillus mengziensis sp. nov., two acidophilic bacteria isolated from acid mine drainage.</title>
        <authorList>
            <person name="Huang Y."/>
        </authorList>
    </citation>
    <scope>NUCLEOTIDE SEQUENCE [LARGE SCALE GENOMIC DNA]</scope>
    <source>
        <strain evidence="2 3">S30H14</strain>
    </source>
</reference>
<evidence type="ECO:0000256" key="1">
    <source>
        <dbReference type="SAM" id="Phobius"/>
    </source>
</evidence>
<sequence>MHRDKSATRDSYHTFAARIDNYVLSIAVGCASMLLLVQAALQVPAIHRAVDEWRSGFVAVPTQTKAPIQHAVVELALAPDQVSPNVSVLVNGQKVSDFSKSVLVTISLQTSDYVTIQNDSNHVVYVTVNQSDPSLLVPAPGQRVIVGPNSLANFPAAQSQTTGA</sequence>
<dbReference type="EMBL" id="CP071182">
    <property type="protein sequence ID" value="QSO45746.1"/>
    <property type="molecule type" value="Genomic_DNA"/>
</dbReference>
<dbReference type="Proteomes" id="UP000663505">
    <property type="component" value="Chromosome"/>
</dbReference>
<keyword evidence="1" id="KW-0472">Membrane</keyword>
<accession>A0A9X7VV99</accession>
<evidence type="ECO:0000313" key="3">
    <source>
        <dbReference type="Proteomes" id="UP000663505"/>
    </source>
</evidence>
<gene>
    <name evidence="2" type="ORF">JZ786_14440</name>
</gene>
<organism evidence="2 3">
    <name type="scientific">Alicyclobacillus mengziensis</name>
    <dbReference type="NCBI Taxonomy" id="2931921"/>
    <lineage>
        <taxon>Bacteria</taxon>
        <taxon>Bacillati</taxon>
        <taxon>Bacillota</taxon>
        <taxon>Bacilli</taxon>
        <taxon>Bacillales</taxon>
        <taxon>Alicyclobacillaceae</taxon>
        <taxon>Alicyclobacillus</taxon>
    </lineage>
</organism>
<keyword evidence="1" id="KW-1133">Transmembrane helix</keyword>
<feature type="transmembrane region" description="Helical" evidence="1">
    <location>
        <begin position="21"/>
        <end position="41"/>
    </location>
</feature>
<keyword evidence="3" id="KW-1185">Reference proteome</keyword>
<dbReference type="KEGG" id="afx:JZ786_14440"/>
<dbReference type="AlphaFoldDB" id="A0A9X7VV99"/>
<evidence type="ECO:0000313" key="2">
    <source>
        <dbReference type="EMBL" id="QSO45746.1"/>
    </source>
</evidence>